<reference evidence="1" key="1">
    <citation type="submission" date="2020-02" db="EMBL/GenBank/DDBJ databases">
        <authorList>
            <person name="Meier V. D."/>
        </authorList>
    </citation>
    <scope>NUCLEOTIDE SEQUENCE</scope>
    <source>
        <strain evidence="1">AVDCRST_MAG55</strain>
    </source>
</reference>
<organism evidence="1">
    <name type="scientific">uncultured Rubrobacteraceae bacterium</name>
    <dbReference type="NCBI Taxonomy" id="349277"/>
    <lineage>
        <taxon>Bacteria</taxon>
        <taxon>Bacillati</taxon>
        <taxon>Actinomycetota</taxon>
        <taxon>Rubrobacteria</taxon>
        <taxon>Rubrobacterales</taxon>
        <taxon>Rubrobacteraceae</taxon>
        <taxon>environmental samples</taxon>
    </lineage>
</organism>
<protein>
    <submittedName>
        <fullName evidence="1">Uncharacterized protein</fullName>
    </submittedName>
</protein>
<feature type="non-terminal residue" evidence="1">
    <location>
        <position position="58"/>
    </location>
</feature>
<dbReference type="EMBL" id="CADCUZ010000151">
    <property type="protein sequence ID" value="CAA9435454.1"/>
    <property type="molecule type" value="Genomic_DNA"/>
</dbReference>
<gene>
    <name evidence="1" type="ORF">AVDCRST_MAG55-2975</name>
</gene>
<accession>A0A6J4Q736</accession>
<evidence type="ECO:0000313" key="1">
    <source>
        <dbReference type="EMBL" id="CAA9435454.1"/>
    </source>
</evidence>
<name>A0A6J4Q736_9ACTN</name>
<feature type="non-terminal residue" evidence="1">
    <location>
        <position position="1"/>
    </location>
</feature>
<dbReference type="AlphaFoldDB" id="A0A6J4Q736"/>
<proteinExistence type="predicted"/>
<sequence length="58" mass="6621">CPGSWMGSTRTVASRCPKRTTARFWQSPVRSCLPGRRHAPLSRQTIGGRQVLRWMFFG</sequence>